<reference evidence="2" key="1">
    <citation type="submission" date="2020-07" db="EMBL/GenBank/DDBJ databases">
        <title>Multicomponent nature underlies the extraordinary mechanical properties of spider dragline silk.</title>
        <authorList>
            <person name="Kono N."/>
            <person name="Nakamura H."/>
            <person name="Mori M."/>
            <person name="Yoshida Y."/>
            <person name="Ohtoshi R."/>
            <person name="Malay A.D."/>
            <person name="Moran D.A.P."/>
            <person name="Tomita M."/>
            <person name="Numata K."/>
            <person name="Arakawa K."/>
        </authorList>
    </citation>
    <scope>NUCLEOTIDE SEQUENCE</scope>
</reference>
<evidence type="ECO:0000256" key="1">
    <source>
        <dbReference type="SAM" id="MobiDB-lite"/>
    </source>
</evidence>
<proteinExistence type="predicted"/>
<dbReference type="EMBL" id="BMAO01031361">
    <property type="protein sequence ID" value="GFQ74498.1"/>
    <property type="molecule type" value="Genomic_DNA"/>
</dbReference>
<protein>
    <submittedName>
        <fullName evidence="2">Uncharacterized protein</fullName>
    </submittedName>
</protein>
<gene>
    <name evidence="2" type="ORF">TNCT_162581</name>
</gene>
<dbReference type="Proteomes" id="UP000887116">
    <property type="component" value="Unassembled WGS sequence"/>
</dbReference>
<organism evidence="2 3">
    <name type="scientific">Trichonephila clavata</name>
    <name type="common">Joro spider</name>
    <name type="synonym">Nephila clavata</name>
    <dbReference type="NCBI Taxonomy" id="2740835"/>
    <lineage>
        <taxon>Eukaryota</taxon>
        <taxon>Metazoa</taxon>
        <taxon>Ecdysozoa</taxon>
        <taxon>Arthropoda</taxon>
        <taxon>Chelicerata</taxon>
        <taxon>Arachnida</taxon>
        <taxon>Araneae</taxon>
        <taxon>Araneomorphae</taxon>
        <taxon>Entelegynae</taxon>
        <taxon>Araneoidea</taxon>
        <taxon>Nephilidae</taxon>
        <taxon>Trichonephila</taxon>
    </lineage>
</organism>
<feature type="compositionally biased region" description="Basic and acidic residues" evidence="1">
    <location>
        <begin position="76"/>
        <end position="91"/>
    </location>
</feature>
<evidence type="ECO:0000313" key="2">
    <source>
        <dbReference type="EMBL" id="GFQ74498.1"/>
    </source>
</evidence>
<dbReference type="AlphaFoldDB" id="A0A8X6F9L0"/>
<evidence type="ECO:0000313" key="3">
    <source>
        <dbReference type="Proteomes" id="UP000887116"/>
    </source>
</evidence>
<feature type="compositionally biased region" description="Polar residues" evidence="1">
    <location>
        <begin position="114"/>
        <end position="127"/>
    </location>
</feature>
<sequence>MFQRILQMILLLKSMKVLLYLVVIYQTNAAGTGLGIGTSGALATEKVWNRTGNGNAGIGYLGLRTKSAIEKHTEILYPKRPDPAEPEKSTLDEVQLPPVNSSEESGVREGMVQIPTSTSSGQGSNTVKRSDPSTHEEAPAAKVAKTDRTGTVLPGTGNPNPVAMSDNSNGVKIPRPTVSSSTGYMTFNKVHRFVTYGIAYNVLEQKVSYPVTTGMDIPLHGEGCNRRSSDGVLRVSPAKQGTLEENSSLFVNPFEKSSNT</sequence>
<keyword evidence="3" id="KW-1185">Reference proteome</keyword>
<accession>A0A8X6F9L0</accession>
<feature type="compositionally biased region" description="Basic and acidic residues" evidence="1">
    <location>
        <begin position="128"/>
        <end position="148"/>
    </location>
</feature>
<comment type="caution">
    <text evidence="2">The sequence shown here is derived from an EMBL/GenBank/DDBJ whole genome shotgun (WGS) entry which is preliminary data.</text>
</comment>
<feature type="region of interest" description="Disordered" evidence="1">
    <location>
        <begin position="76"/>
        <end position="172"/>
    </location>
</feature>
<name>A0A8X6F9L0_TRICU</name>